<gene>
    <name evidence="8" type="ORF">TL16_g07709</name>
</gene>
<keyword evidence="6" id="KW-0472">Membrane</keyword>
<dbReference type="PANTHER" id="PTHR33281:SF20">
    <property type="match status" value="1"/>
</dbReference>
<evidence type="ECO:0000256" key="3">
    <source>
        <dbReference type="ARBA" id="ARBA00022692"/>
    </source>
</evidence>
<comment type="caution">
    <text evidence="8">The sequence shown here is derived from an EMBL/GenBank/DDBJ whole genome shotgun (WGS) entry which is preliminary data.</text>
</comment>
<keyword evidence="2" id="KW-0813">Transport</keyword>
<evidence type="ECO:0000256" key="1">
    <source>
        <dbReference type="ARBA" id="ARBA00004141"/>
    </source>
</evidence>
<dbReference type="Proteomes" id="UP001162640">
    <property type="component" value="Unassembled WGS sequence"/>
</dbReference>
<evidence type="ECO:0000256" key="4">
    <source>
        <dbReference type="ARBA" id="ARBA00022989"/>
    </source>
</evidence>
<feature type="region of interest" description="Disordered" evidence="7">
    <location>
        <begin position="431"/>
        <end position="468"/>
    </location>
</feature>
<proteinExistence type="predicted"/>
<organism evidence="8 9">
    <name type="scientific">Triparma laevis f. inornata</name>
    <dbReference type="NCBI Taxonomy" id="1714386"/>
    <lineage>
        <taxon>Eukaryota</taxon>
        <taxon>Sar</taxon>
        <taxon>Stramenopiles</taxon>
        <taxon>Ochrophyta</taxon>
        <taxon>Bolidophyceae</taxon>
        <taxon>Parmales</taxon>
        <taxon>Triparmaceae</taxon>
        <taxon>Triparma</taxon>
    </lineage>
</organism>
<dbReference type="EMBL" id="BLQM01000246">
    <property type="protein sequence ID" value="GMH78206.1"/>
    <property type="molecule type" value="Genomic_DNA"/>
</dbReference>
<dbReference type="Pfam" id="PF25539">
    <property type="entry name" value="Bestrophin_2"/>
    <property type="match status" value="1"/>
</dbReference>
<accession>A0A9W7AUY1</accession>
<evidence type="ECO:0000256" key="5">
    <source>
        <dbReference type="ARBA" id="ARBA00023065"/>
    </source>
</evidence>
<dbReference type="GO" id="GO:0016020">
    <property type="term" value="C:membrane"/>
    <property type="evidence" value="ECO:0007669"/>
    <property type="project" value="UniProtKB-SubCell"/>
</dbReference>
<dbReference type="AlphaFoldDB" id="A0A9W7AUY1"/>
<keyword evidence="5" id="KW-0406">Ion transport</keyword>
<keyword evidence="4" id="KW-1133">Transmembrane helix</keyword>
<protein>
    <submittedName>
        <fullName evidence="8">Uncharacterized protein</fullName>
    </submittedName>
</protein>
<dbReference type="GO" id="GO:0005254">
    <property type="term" value="F:chloride channel activity"/>
    <property type="evidence" value="ECO:0007669"/>
    <property type="project" value="InterPro"/>
</dbReference>
<evidence type="ECO:0000256" key="2">
    <source>
        <dbReference type="ARBA" id="ARBA00022448"/>
    </source>
</evidence>
<dbReference type="InterPro" id="IPR044669">
    <property type="entry name" value="YneE/VCCN1/2-like"/>
</dbReference>
<keyword evidence="3" id="KW-0812">Transmembrane</keyword>
<evidence type="ECO:0000256" key="6">
    <source>
        <dbReference type="ARBA" id="ARBA00023136"/>
    </source>
</evidence>
<sequence>MEMQSNSAAGVGGDRTKTYRAYSIKKELYEFRPLVFSLNTQWGTGKAGLPPHQTKDALMQVNEDGAFNFLTSICYIKGTAAAEIVPQWCFGAAIVIVFSFVCQFVTDGDIPVPIDAQKVHGLIGSITGFLLVFRTNLAYDRYYEGRKLVGNMLNSSREVISACYCFIPREDLDREDTEKMQWIKEHIRRKSLVLWSCIRQSLRESKIGFQPGCGLDDPEFHDNFKKYWHLDPVKPEIAWIISEHEKKELDEINPPLRPTALITEIRCACLQLSQYMINPKGLTVQIFESSKQVMDFYKATSRIVGTPVPFPYTHMLNTLVFFFVYCTPVVYHGDFGSGRGWIATFLVTFCAYGLLEIGVKLENPFGFDDVDHDLEEFGRKMSKESDTIARVTGKEYSGKSALLKEMYTPPAWRRRHMAQLVKISKAAERGDGEFSGFDEGSLGAKKEEKKGPSMARRTLNPLLGASKK</sequence>
<evidence type="ECO:0000256" key="7">
    <source>
        <dbReference type="SAM" id="MobiDB-lite"/>
    </source>
</evidence>
<dbReference type="PANTHER" id="PTHR33281">
    <property type="entry name" value="UPF0187 PROTEIN YNEE"/>
    <property type="match status" value="1"/>
</dbReference>
<name>A0A9W7AUY1_9STRA</name>
<comment type="subcellular location">
    <subcellularLocation>
        <location evidence="1">Membrane</location>
        <topology evidence="1">Multi-pass membrane protein</topology>
    </subcellularLocation>
</comment>
<evidence type="ECO:0000313" key="9">
    <source>
        <dbReference type="Proteomes" id="UP001162640"/>
    </source>
</evidence>
<evidence type="ECO:0000313" key="8">
    <source>
        <dbReference type="EMBL" id="GMH78206.1"/>
    </source>
</evidence>
<reference evidence="9" key="1">
    <citation type="journal article" date="2023" name="Commun. Biol.">
        <title>Genome analysis of Parmales, the sister group of diatoms, reveals the evolutionary specialization of diatoms from phago-mixotrophs to photoautotrophs.</title>
        <authorList>
            <person name="Ban H."/>
            <person name="Sato S."/>
            <person name="Yoshikawa S."/>
            <person name="Yamada K."/>
            <person name="Nakamura Y."/>
            <person name="Ichinomiya M."/>
            <person name="Sato N."/>
            <person name="Blanc-Mathieu R."/>
            <person name="Endo H."/>
            <person name="Kuwata A."/>
            <person name="Ogata H."/>
        </authorList>
    </citation>
    <scope>NUCLEOTIDE SEQUENCE [LARGE SCALE GENOMIC DNA]</scope>
</reference>